<comment type="subunit">
    <text evidence="1">Homodimer.</text>
</comment>
<evidence type="ECO:0000313" key="5">
    <source>
        <dbReference type="Proteomes" id="UP000305888"/>
    </source>
</evidence>
<keyword evidence="5" id="KW-1185">Reference proteome</keyword>
<dbReference type="Gene3D" id="1.20.1050.10">
    <property type="match status" value="1"/>
</dbReference>
<gene>
    <name evidence="4" type="ORF">FDP22_13490</name>
</gene>
<dbReference type="SUPFAM" id="SSF47616">
    <property type="entry name" value="GST C-terminal domain-like"/>
    <property type="match status" value="1"/>
</dbReference>
<dbReference type="SFLD" id="SFLDS00019">
    <property type="entry name" value="Glutathione_Transferase_(cytos"/>
    <property type="match status" value="1"/>
</dbReference>
<dbReference type="KEGG" id="ppru:FDP22_13490"/>
<proteinExistence type="predicted"/>
<dbReference type="InterPro" id="IPR040079">
    <property type="entry name" value="Glutathione_S-Trfase"/>
</dbReference>
<dbReference type="InterPro" id="IPR036282">
    <property type="entry name" value="Glutathione-S-Trfase_C_sf"/>
</dbReference>
<dbReference type="PROSITE" id="PS50404">
    <property type="entry name" value="GST_NTER"/>
    <property type="match status" value="1"/>
</dbReference>
<evidence type="ECO:0000313" key="4">
    <source>
        <dbReference type="EMBL" id="QDL92706.1"/>
    </source>
</evidence>
<dbReference type="PROSITE" id="PS50405">
    <property type="entry name" value="GST_CTER"/>
    <property type="match status" value="1"/>
</dbReference>
<dbReference type="InterPro" id="IPR004045">
    <property type="entry name" value="Glutathione_S-Trfase_N"/>
</dbReference>
<dbReference type="Proteomes" id="UP000305888">
    <property type="component" value="Chromosome"/>
</dbReference>
<dbReference type="AlphaFoldDB" id="A0A5B8FV75"/>
<dbReference type="RefSeq" id="WP_138574405.1">
    <property type="nucleotide sequence ID" value="NZ_CP040818.1"/>
</dbReference>
<evidence type="ECO:0000259" key="3">
    <source>
        <dbReference type="PROSITE" id="PS50405"/>
    </source>
</evidence>
<sequence>MSLQRLFHQKLSPFSRKVRLALAEKRVEVALVEEKFWERRIDFLRLNPAGQVPVLEIDGLVLCDSTAICEYLDETRPDPALLPQGASARAEARRLAAYFDDKFHGEVTVNLLHERVTKRLMKSGYPDSGNIKMGLSAIRYHLDYIDWLADHRRWLAGDTMTIADLSAAAQISCLDYVGDVDWKRVPNAKDWYARIKSRPSFRSLLADSLPGFQVPQHYSDLDF</sequence>
<dbReference type="PANTHER" id="PTHR43969:SF9">
    <property type="entry name" value="GLUTATHIONE S TRANSFERASE D10, ISOFORM A-RELATED"/>
    <property type="match status" value="1"/>
</dbReference>
<dbReference type="Gene3D" id="3.40.30.10">
    <property type="entry name" value="Glutaredoxin"/>
    <property type="match status" value="1"/>
</dbReference>
<reference evidence="4 5" key="1">
    <citation type="submission" date="2019-06" db="EMBL/GenBank/DDBJ databases">
        <title>Genome sequence of Rhodobacteraceae bacterium D4M1.</title>
        <authorList>
            <person name="Cao J."/>
        </authorList>
    </citation>
    <scope>NUCLEOTIDE SEQUENCE [LARGE SCALE GENOMIC DNA]</scope>
    <source>
        <strain evidence="4 5">D4M1</strain>
    </source>
</reference>
<accession>A0A5B8FV75</accession>
<evidence type="ECO:0000259" key="2">
    <source>
        <dbReference type="PROSITE" id="PS50404"/>
    </source>
</evidence>
<dbReference type="SUPFAM" id="SSF52833">
    <property type="entry name" value="Thioredoxin-like"/>
    <property type="match status" value="1"/>
</dbReference>
<keyword evidence="4" id="KW-0808">Transferase</keyword>
<dbReference type="Pfam" id="PF14497">
    <property type="entry name" value="GST_C_3"/>
    <property type="match status" value="1"/>
</dbReference>
<dbReference type="InterPro" id="IPR010987">
    <property type="entry name" value="Glutathione-S-Trfase_C-like"/>
</dbReference>
<dbReference type="GO" id="GO:0006749">
    <property type="term" value="P:glutathione metabolic process"/>
    <property type="evidence" value="ECO:0007669"/>
    <property type="project" value="TreeGrafter"/>
</dbReference>
<feature type="domain" description="GST C-terminal" evidence="3">
    <location>
        <begin position="85"/>
        <end position="221"/>
    </location>
</feature>
<dbReference type="CDD" id="cd00570">
    <property type="entry name" value="GST_N_family"/>
    <property type="match status" value="1"/>
</dbReference>
<dbReference type="Pfam" id="PF13409">
    <property type="entry name" value="GST_N_2"/>
    <property type="match status" value="1"/>
</dbReference>
<dbReference type="EMBL" id="CP040818">
    <property type="protein sequence ID" value="QDL92706.1"/>
    <property type="molecule type" value="Genomic_DNA"/>
</dbReference>
<protein>
    <submittedName>
        <fullName evidence="4">Glutathione S-transferase family protein</fullName>
    </submittedName>
</protein>
<dbReference type="InterPro" id="IPR036249">
    <property type="entry name" value="Thioredoxin-like_sf"/>
</dbReference>
<dbReference type="OrthoDB" id="9794721at2"/>
<name>A0A5B8FV75_9RHOB</name>
<feature type="domain" description="GST N-terminal" evidence="2">
    <location>
        <begin position="2"/>
        <end position="80"/>
    </location>
</feature>
<dbReference type="GO" id="GO:0004364">
    <property type="term" value="F:glutathione transferase activity"/>
    <property type="evidence" value="ECO:0007669"/>
    <property type="project" value="TreeGrafter"/>
</dbReference>
<dbReference type="SFLD" id="SFLDG00358">
    <property type="entry name" value="Main_(cytGST)"/>
    <property type="match status" value="1"/>
</dbReference>
<organism evidence="4 5">
    <name type="scientific">Paroceanicella profunda</name>
    <dbReference type="NCBI Taxonomy" id="2579971"/>
    <lineage>
        <taxon>Bacteria</taxon>
        <taxon>Pseudomonadati</taxon>
        <taxon>Pseudomonadota</taxon>
        <taxon>Alphaproteobacteria</taxon>
        <taxon>Rhodobacterales</taxon>
        <taxon>Paracoccaceae</taxon>
        <taxon>Paroceanicella</taxon>
    </lineage>
</organism>
<evidence type="ECO:0000256" key="1">
    <source>
        <dbReference type="ARBA" id="ARBA00011738"/>
    </source>
</evidence>
<dbReference type="InterPro" id="IPR004046">
    <property type="entry name" value="GST_C"/>
</dbReference>
<dbReference type="PANTHER" id="PTHR43969">
    <property type="entry name" value="GLUTATHIONE S TRANSFERASE D10, ISOFORM A-RELATED"/>
    <property type="match status" value="1"/>
</dbReference>
<dbReference type="CDD" id="cd00299">
    <property type="entry name" value="GST_C_family"/>
    <property type="match status" value="1"/>
</dbReference>